<comment type="cofactor">
    <cofactor evidence="1">
        <name>Mg(2+)</name>
        <dbReference type="ChEBI" id="CHEBI:18420"/>
    </cofactor>
</comment>
<evidence type="ECO:0000256" key="1">
    <source>
        <dbReference type="ARBA" id="ARBA00001946"/>
    </source>
</evidence>
<sequence length="242" mass="27685">MMIKLITFDLDDTLWDNMPVLIRAEQKAWKRLCEYWPETHERMNPKEVFEYRVKLLAERPELKCQITELRRFSLQKILQNCDCPGSRAEEIAGDLMREFMEWRHDVKCFPEVQPVLSHLSADYTLAAVTNGNVDVGKLSVSEFFDFSIRAEDFNSLKPEPTLFLKAMERAGVTPEETLHVGDCLKADVGGAGALGIGTVWFNPADKEFNGERRPDYEIRSLTGLLRVLDKDLQHDYGSVLGA</sequence>
<dbReference type="SFLD" id="SFLDS00003">
    <property type="entry name" value="Haloacid_Dehalogenase"/>
    <property type="match status" value="1"/>
</dbReference>
<dbReference type="Proteomes" id="UP000028073">
    <property type="component" value="Unassembled WGS sequence"/>
</dbReference>
<evidence type="ECO:0000313" key="5">
    <source>
        <dbReference type="Proteomes" id="UP000028073"/>
    </source>
</evidence>
<name>A0A081NDG2_9GAMM</name>
<dbReference type="InterPro" id="IPR051400">
    <property type="entry name" value="HAD-like_hydrolase"/>
</dbReference>
<dbReference type="SUPFAM" id="SSF56784">
    <property type="entry name" value="HAD-like"/>
    <property type="match status" value="1"/>
</dbReference>
<protein>
    <recommendedName>
        <fullName evidence="6">HAD family hydrolase</fullName>
    </recommendedName>
</protein>
<dbReference type="InterPro" id="IPR006439">
    <property type="entry name" value="HAD-SF_hydro_IA"/>
</dbReference>
<evidence type="ECO:0008006" key="6">
    <source>
        <dbReference type="Google" id="ProtNLM"/>
    </source>
</evidence>
<dbReference type="AlphaFoldDB" id="A0A081NDG2"/>
<dbReference type="PANTHER" id="PTHR46470">
    <property type="entry name" value="N-ACYLNEURAMINATE-9-PHOSPHATASE"/>
    <property type="match status" value="1"/>
</dbReference>
<dbReference type="GO" id="GO:0009231">
    <property type="term" value="P:riboflavin biosynthetic process"/>
    <property type="evidence" value="ECO:0007669"/>
    <property type="project" value="TreeGrafter"/>
</dbReference>
<dbReference type="eggNOG" id="COG1011">
    <property type="taxonomic scope" value="Bacteria"/>
</dbReference>
<dbReference type="NCBIfam" id="TIGR01549">
    <property type="entry name" value="HAD-SF-IA-v1"/>
    <property type="match status" value="1"/>
</dbReference>
<dbReference type="Gene3D" id="1.20.120.1600">
    <property type="match status" value="1"/>
</dbReference>
<dbReference type="GO" id="GO:0016787">
    <property type="term" value="F:hydrolase activity"/>
    <property type="evidence" value="ECO:0007669"/>
    <property type="project" value="UniProtKB-KW"/>
</dbReference>
<reference evidence="4 5" key="1">
    <citation type="submission" date="2014-06" db="EMBL/GenBank/DDBJ databases">
        <title>Whole Genome Sequences of Three Symbiotic Endozoicomonas Bacteria.</title>
        <authorList>
            <person name="Neave M.J."/>
            <person name="Apprill A."/>
            <person name="Voolstra C.R."/>
        </authorList>
    </citation>
    <scope>NUCLEOTIDE SEQUENCE [LARGE SCALE GENOMIC DNA]</scope>
    <source>
        <strain evidence="4 5">DSM 25634</strain>
    </source>
</reference>
<evidence type="ECO:0000256" key="2">
    <source>
        <dbReference type="ARBA" id="ARBA00022801"/>
    </source>
</evidence>
<evidence type="ECO:0000256" key="3">
    <source>
        <dbReference type="ARBA" id="ARBA00022842"/>
    </source>
</evidence>
<dbReference type="NCBIfam" id="TIGR01509">
    <property type="entry name" value="HAD-SF-IA-v3"/>
    <property type="match status" value="1"/>
</dbReference>
<dbReference type="Gene3D" id="3.40.50.1000">
    <property type="entry name" value="HAD superfamily/HAD-like"/>
    <property type="match status" value="1"/>
</dbReference>
<dbReference type="STRING" id="1137799.GZ78_21770"/>
<keyword evidence="2" id="KW-0378">Hydrolase</keyword>
<gene>
    <name evidence="4" type="ORF">GZ78_21770</name>
</gene>
<accession>A0A081NDG2</accession>
<proteinExistence type="predicted"/>
<organism evidence="4 5">
    <name type="scientific">Endozoicomonas numazuensis</name>
    <dbReference type="NCBI Taxonomy" id="1137799"/>
    <lineage>
        <taxon>Bacteria</taxon>
        <taxon>Pseudomonadati</taxon>
        <taxon>Pseudomonadota</taxon>
        <taxon>Gammaproteobacteria</taxon>
        <taxon>Oceanospirillales</taxon>
        <taxon>Endozoicomonadaceae</taxon>
        <taxon>Endozoicomonas</taxon>
    </lineage>
</organism>
<keyword evidence="3" id="KW-0460">Magnesium</keyword>
<keyword evidence="5" id="KW-1185">Reference proteome</keyword>
<comment type="caution">
    <text evidence="4">The sequence shown here is derived from an EMBL/GenBank/DDBJ whole genome shotgun (WGS) entry which is preliminary data.</text>
</comment>
<dbReference type="SFLD" id="SFLDG01129">
    <property type="entry name" value="C1.5:_HAD__Beta-PGM__Phosphata"/>
    <property type="match status" value="1"/>
</dbReference>
<dbReference type="Pfam" id="PF00702">
    <property type="entry name" value="Hydrolase"/>
    <property type="match status" value="1"/>
</dbReference>
<evidence type="ECO:0000313" key="4">
    <source>
        <dbReference type="EMBL" id="KEQ16485.1"/>
    </source>
</evidence>
<dbReference type="InterPro" id="IPR036412">
    <property type="entry name" value="HAD-like_sf"/>
</dbReference>
<dbReference type="InterPro" id="IPR023214">
    <property type="entry name" value="HAD_sf"/>
</dbReference>
<dbReference type="EMBL" id="JOKH01000005">
    <property type="protein sequence ID" value="KEQ16485.1"/>
    <property type="molecule type" value="Genomic_DNA"/>
</dbReference>
<dbReference type="PANTHER" id="PTHR46470:SF4">
    <property type="entry name" value="5-AMINO-6-(5-PHOSPHO-D-RIBITYLAMINO)URACIL PHOSPHATASE YIGB"/>
    <property type="match status" value="1"/>
</dbReference>